<gene>
    <name evidence="2" type="ORF">SAMN05216215_1005253</name>
</gene>
<sequence>MSEPVFGVDGARTEEEIRRWAAGVQEKADRYQQMQQQVTAVKATAESRDGVVRVTVDSAGAVTDLQITDESRRMSGAGLAESVLATMRQAQAGIRDQVAEVMSATVGDDTETVNAVVSAYRERFPDPETEAEDGAERRPPDDEDFEDGTYLR</sequence>
<dbReference type="Proteomes" id="UP000199529">
    <property type="component" value="Unassembled WGS sequence"/>
</dbReference>
<dbReference type="OrthoDB" id="3685284at2"/>
<proteinExistence type="predicted"/>
<dbReference type="InterPro" id="IPR004401">
    <property type="entry name" value="YbaB/EbfC"/>
</dbReference>
<name>A0A1H2WT33_9PSEU</name>
<organism evidence="2 3">
    <name type="scientific">Saccharopolyspora shandongensis</name>
    <dbReference type="NCBI Taxonomy" id="418495"/>
    <lineage>
        <taxon>Bacteria</taxon>
        <taxon>Bacillati</taxon>
        <taxon>Actinomycetota</taxon>
        <taxon>Actinomycetes</taxon>
        <taxon>Pseudonocardiales</taxon>
        <taxon>Pseudonocardiaceae</taxon>
        <taxon>Saccharopolyspora</taxon>
    </lineage>
</organism>
<accession>A0A1H2WT33</accession>
<dbReference type="GO" id="GO:0003677">
    <property type="term" value="F:DNA binding"/>
    <property type="evidence" value="ECO:0007669"/>
    <property type="project" value="UniProtKB-KW"/>
</dbReference>
<dbReference type="RefSeq" id="WP_093262893.1">
    <property type="nucleotide sequence ID" value="NZ_FNOK01000005.1"/>
</dbReference>
<reference evidence="3" key="1">
    <citation type="submission" date="2016-10" db="EMBL/GenBank/DDBJ databases">
        <authorList>
            <person name="Varghese N."/>
            <person name="Submissions S."/>
        </authorList>
    </citation>
    <scope>NUCLEOTIDE SEQUENCE [LARGE SCALE GENOMIC DNA]</scope>
    <source>
        <strain evidence="3">CGMCC 4.3530</strain>
    </source>
</reference>
<feature type="region of interest" description="Disordered" evidence="1">
    <location>
        <begin position="120"/>
        <end position="152"/>
    </location>
</feature>
<keyword evidence="3" id="KW-1185">Reference proteome</keyword>
<dbReference type="AlphaFoldDB" id="A0A1H2WT33"/>
<keyword evidence="2" id="KW-0238">DNA-binding</keyword>
<protein>
    <submittedName>
        <fullName evidence="2">YbaB/EbfC DNA-binding family protein</fullName>
    </submittedName>
</protein>
<dbReference type="EMBL" id="FNOK01000005">
    <property type="protein sequence ID" value="SDW83129.1"/>
    <property type="molecule type" value="Genomic_DNA"/>
</dbReference>
<dbReference type="InterPro" id="IPR036894">
    <property type="entry name" value="YbaB-like_sf"/>
</dbReference>
<evidence type="ECO:0000256" key="1">
    <source>
        <dbReference type="SAM" id="MobiDB-lite"/>
    </source>
</evidence>
<feature type="compositionally biased region" description="Acidic residues" evidence="1">
    <location>
        <begin position="141"/>
        <end position="152"/>
    </location>
</feature>
<dbReference type="STRING" id="418495.SAMN05216215_1005253"/>
<dbReference type="Pfam" id="PF02575">
    <property type="entry name" value="YbaB_DNA_bd"/>
    <property type="match status" value="1"/>
</dbReference>
<evidence type="ECO:0000313" key="2">
    <source>
        <dbReference type="EMBL" id="SDW83129.1"/>
    </source>
</evidence>
<dbReference type="Gene3D" id="3.30.1310.10">
    <property type="entry name" value="Nucleoid-associated protein YbaB-like domain"/>
    <property type="match status" value="1"/>
</dbReference>
<dbReference type="SUPFAM" id="SSF82607">
    <property type="entry name" value="YbaB-like"/>
    <property type="match status" value="1"/>
</dbReference>
<evidence type="ECO:0000313" key="3">
    <source>
        <dbReference type="Proteomes" id="UP000199529"/>
    </source>
</evidence>